<dbReference type="AlphaFoldDB" id="A0A1A9ZU43"/>
<sequence>MTPNLGGCAIKHYTYACVECCNPESSGTAIRFLAYELFQNLSRIEENDRANEENKIIRHLEFHHYYHDNHDNRDYLIQDLFFLPQLHNFRHFFVSFGFDFNFGFISGNLEIRRSMVVLQVPLESTGFRLGKIYQKKYVRVLAENQKKILHF</sequence>
<name>A0A1A9ZU43_GLOPL</name>
<reference evidence="2" key="1">
    <citation type="submission" date="2014-03" db="EMBL/GenBank/DDBJ databases">
        <authorList>
            <person name="Aksoy S."/>
            <person name="Warren W."/>
            <person name="Wilson R.K."/>
        </authorList>
    </citation>
    <scope>NUCLEOTIDE SEQUENCE [LARGE SCALE GENOMIC DNA]</scope>
    <source>
        <strain evidence="2">IAEA</strain>
    </source>
</reference>
<protein>
    <submittedName>
        <fullName evidence="1">Uncharacterized protein</fullName>
    </submittedName>
</protein>
<reference evidence="1" key="2">
    <citation type="submission" date="2020-05" db="UniProtKB">
        <authorList>
            <consortium name="EnsemblMetazoa"/>
        </authorList>
    </citation>
    <scope>IDENTIFICATION</scope>
    <source>
        <strain evidence="1">IAEA</strain>
    </source>
</reference>
<dbReference type="Proteomes" id="UP000092445">
    <property type="component" value="Unassembled WGS sequence"/>
</dbReference>
<evidence type="ECO:0000313" key="2">
    <source>
        <dbReference type="Proteomes" id="UP000092445"/>
    </source>
</evidence>
<dbReference type="EnsemblMetazoa" id="GPAI025134-RA">
    <property type="protein sequence ID" value="GPAI025134-PA"/>
    <property type="gene ID" value="GPAI025134"/>
</dbReference>
<evidence type="ECO:0000313" key="1">
    <source>
        <dbReference type="EnsemblMetazoa" id="GPAI025134-PA"/>
    </source>
</evidence>
<accession>A0A1A9ZU43</accession>
<keyword evidence="2" id="KW-1185">Reference proteome</keyword>
<proteinExistence type="predicted"/>
<organism evidence="1 2">
    <name type="scientific">Glossina pallidipes</name>
    <name type="common">Tsetse fly</name>
    <dbReference type="NCBI Taxonomy" id="7398"/>
    <lineage>
        <taxon>Eukaryota</taxon>
        <taxon>Metazoa</taxon>
        <taxon>Ecdysozoa</taxon>
        <taxon>Arthropoda</taxon>
        <taxon>Hexapoda</taxon>
        <taxon>Insecta</taxon>
        <taxon>Pterygota</taxon>
        <taxon>Neoptera</taxon>
        <taxon>Endopterygota</taxon>
        <taxon>Diptera</taxon>
        <taxon>Brachycera</taxon>
        <taxon>Muscomorpha</taxon>
        <taxon>Hippoboscoidea</taxon>
        <taxon>Glossinidae</taxon>
        <taxon>Glossina</taxon>
    </lineage>
</organism>
<dbReference type="VEuPathDB" id="VectorBase:GPAI025134"/>